<evidence type="ECO:0000313" key="3">
    <source>
        <dbReference type="Proteomes" id="UP000252707"/>
    </source>
</evidence>
<proteinExistence type="predicted"/>
<feature type="compositionally biased region" description="Low complexity" evidence="1">
    <location>
        <begin position="39"/>
        <end position="62"/>
    </location>
</feature>
<accession>A0A369C0H3</accession>
<organism evidence="2 3">
    <name type="scientific">Thioalbus denitrificans</name>
    <dbReference type="NCBI Taxonomy" id="547122"/>
    <lineage>
        <taxon>Bacteria</taxon>
        <taxon>Pseudomonadati</taxon>
        <taxon>Pseudomonadota</taxon>
        <taxon>Gammaproteobacteria</taxon>
        <taxon>Chromatiales</taxon>
        <taxon>Ectothiorhodospiraceae</taxon>
        <taxon>Thioalbus</taxon>
    </lineage>
</organism>
<evidence type="ECO:0000256" key="1">
    <source>
        <dbReference type="SAM" id="MobiDB-lite"/>
    </source>
</evidence>
<evidence type="ECO:0000313" key="2">
    <source>
        <dbReference type="EMBL" id="RCX26548.1"/>
    </source>
</evidence>
<keyword evidence="3" id="KW-1185">Reference proteome</keyword>
<reference evidence="2 3" key="1">
    <citation type="submission" date="2018-07" db="EMBL/GenBank/DDBJ databases">
        <title>Genomic Encyclopedia of Type Strains, Phase IV (KMG-IV): sequencing the most valuable type-strain genomes for metagenomic binning, comparative biology and taxonomic classification.</title>
        <authorList>
            <person name="Goeker M."/>
        </authorList>
    </citation>
    <scope>NUCLEOTIDE SEQUENCE [LARGE SCALE GENOMIC DNA]</scope>
    <source>
        <strain evidence="2 3">DSM 26407</strain>
    </source>
</reference>
<name>A0A369C0H3_9GAMM</name>
<protein>
    <submittedName>
        <fullName evidence="2">Uncharacterized protein</fullName>
    </submittedName>
</protein>
<comment type="caution">
    <text evidence="2">The sequence shown here is derived from an EMBL/GenBank/DDBJ whole genome shotgun (WGS) entry which is preliminary data.</text>
</comment>
<dbReference type="Proteomes" id="UP000252707">
    <property type="component" value="Unassembled WGS sequence"/>
</dbReference>
<dbReference type="EMBL" id="QPJY01000009">
    <property type="protein sequence ID" value="RCX26548.1"/>
    <property type="molecule type" value="Genomic_DNA"/>
</dbReference>
<gene>
    <name evidence="2" type="ORF">DFQ59_10977</name>
</gene>
<dbReference type="AlphaFoldDB" id="A0A369C0H3"/>
<feature type="region of interest" description="Disordered" evidence="1">
    <location>
        <begin position="1"/>
        <end position="69"/>
    </location>
</feature>
<sequence length="69" mass="7151">MIREQGPRAAGMRTAVNDAGRRPDRPLNPHSPNGGGVMNSGVMNSGVMNSGVMNSGVMNNGNRLTEVAS</sequence>